<protein>
    <submittedName>
        <fullName evidence="2">Uncharacterized protein</fullName>
    </submittedName>
</protein>
<reference evidence="2" key="1">
    <citation type="submission" date="2021-02" db="EMBL/GenBank/DDBJ databases">
        <authorList>
            <person name="Nowell W R."/>
        </authorList>
    </citation>
    <scope>NUCLEOTIDE SEQUENCE</scope>
</reference>
<dbReference type="AlphaFoldDB" id="A0A816AK71"/>
<feature type="transmembrane region" description="Helical" evidence="1">
    <location>
        <begin position="60"/>
        <end position="87"/>
    </location>
</feature>
<keyword evidence="1" id="KW-0472">Membrane</keyword>
<dbReference type="EMBL" id="CAJNOR010006574">
    <property type="protein sequence ID" value="CAF1598699.1"/>
    <property type="molecule type" value="Genomic_DNA"/>
</dbReference>
<evidence type="ECO:0000256" key="1">
    <source>
        <dbReference type="SAM" id="Phobius"/>
    </source>
</evidence>
<organism evidence="2 3">
    <name type="scientific">Adineta ricciae</name>
    <name type="common">Rotifer</name>
    <dbReference type="NCBI Taxonomy" id="249248"/>
    <lineage>
        <taxon>Eukaryota</taxon>
        <taxon>Metazoa</taxon>
        <taxon>Spiralia</taxon>
        <taxon>Gnathifera</taxon>
        <taxon>Rotifera</taxon>
        <taxon>Eurotatoria</taxon>
        <taxon>Bdelloidea</taxon>
        <taxon>Adinetida</taxon>
        <taxon>Adinetidae</taxon>
        <taxon>Adineta</taxon>
    </lineage>
</organism>
<name>A0A816AK71_ADIRI</name>
<accession>A0A816AK71</accession>
<gene>
    <name evidence="2" type="ORF">XAT740_LOCUS47425</name>
</gene>
<comment type="caution">
    <text evidence="2">The sequence shown here is derived from an EMBL/GenBank/DDBJ whole genome shotgun (WGS) entry which is preliminary data.</text>
</comment>
<keyword evidence="3" id="KW-1185">Reference proteome</keyword>
<feature type="non-terminal residue" evidence="2">
    <location>
        <position position="1"/>
    </location>
</feature>
<proteinExistence type="predicted"/>
<keyword evidence="1" id="KW-0812">Transmembrane</keyword>
<keyword evidence="1" id="KW-1133">Transmembrane helix</keyword>
<sequence>MQLLIYSKNVLKELQSYVKCFKPEDDVDDVLKNLRKEIIYQRKLLPPGKLLRLRQLRHRFLASLTSSIKAAIIFGLFTSLVILIGILTVCYTSPKPPSKTCKYSIKSEAQYLINADSHPTSIAIGDFNHDDLVDAVVSNSGSDTIGIFLRL</sequence>
<evidence type="ECO:0000313" key="2">
    <source>
        <dbReference type="EMBL" id="CAF1598699.1"/>
    </source>
</evidence>
<evidence type="ECO:0000313" key="3">
    <source>
        <dbReference type="Proteomes" id="UP000663828"/>
    </source>
</evidence>
<dbReference type="Proteomes" id="UP000663828">
    <property type="component" value="Unassembled WGS sequence"/>
</dbReference>